<reference evidence="1 2" key="1">
    <citation type="submission" date="2012-06" db="EMBL/GenBank/DDBJ databases">
        <title>Finished plasmid 4 of genome of Microcoleus sp. PCC 7113.</title>
        <authorList>
            <consortium name="US DOE Joint Genome Institute"/>
            <person name="Gugger M."/>
            <person name="Coursin T."/>
            <person name="Rippka R."/>
            <person name="Tandeau De Marsac N."/>
            <person name="Huntemann M."/>
            <person name="Wei C.-L."/>
            <person name="Han J."/>
            <person name="Detter J.C."/>
            <person name="Han C."/>
            <person name="Tapia R."/>
            <person name="Chen A."/>
            <person name="Kyrpides N."/>
            <person name="Mavromatis K."/>
            <person name="Markowitz V."/>
            <person name="Szeto E."/>
            <person name="Ivanova N."/>
            <person name="Pagani I."/>
            <person name="Pati A."/>
            <person name="Goodwin L."/>
            <person name="Nordberg H.P."/>
            <person name="Cantor M.N."/>
            <person name="Hua S.X."/>
            <person name="Woyke T."/>
            <person name="Kerfeld C.A."/>
        </authorList>
    </citation>
    <scope>NUCLEOTIDE SEQUENCE [LARGE SCALE GENOMIC DNA]</scope>
    <source>
        <strain evidence="1 2">PCC 7113</strain>
        <plasmid evidence="1 2">pMIC7113.04</plasmid>
    </source>
</reference>
<accession>K9WR54</accession>
<dbReference type="AlphaFoldDB" id="K9WR54"/>
<keyword evidence="1" id="KW-0614">Plasmid</keyword>
<sequence>MAKAEIVDFPVAHLPDRYGKARSAIYTQMDKLGIVPTKQGNKAFILDSQLELLDELNNFLNEDTSRNIDDFIREVQPKTPALSATRQTGQLTGQLTRQSAELSYQGLDEVFDIGKTITVLRERFELLERCSEQGWLLSTSDLAELIGITPESLVKEGEIFRWGFTFTKCPVKTGRQVCWSVRSPSQK</sequence>
<gene>
    <name evidence="1" type="ORF">Mic7113_6701</name>
</gene>
<dbReference type="Proteomes" id="UP000010471">
    <property type="component" value="Plasmid pMIC7113.04"/>
</dbReference>
<evidence type="ECO:0000313" key="2">
    <source>
        <dbReference type="Proteomes" id="UP000010471"/>
    </source>
</evidence>
<dbReference type="KEGG" id="mic:Mic7113_6701"/>
<proteinExistence type="predicted"/>
<dbReference type="RefSeq" id="WP_015211579.1">
    <property type="nucleotide sequence ID" value="NC_019761.1"/>
</dbReference>
<protein>
    <submittedName>
        <fullName evidence="1">Uncharacterized protein</fullName>
    </submittedName>
</protein>
<name>K9WR54_9CYAN</name>
<geneLocation type="plasmid" evidence="1 2">
    <name>pMIC7113.04</name>
</geneLocation>
<evidence type="ECO:0000313" key="1">
    <source>
        <dbReference type="EMBL" id="AFZ22264.1"/>
    </source>
</evidence>
<keyword evidence="2" id="KW-1185">Reference proteome</keyword>
<dbReference type="HOGENOM" id="CLU_116251_0_0_3"/>
<organism evidence="1 2">
    <name type="scientific">Allocoleopsis franciscana PCC 7113</name>
    <dbReference type="NCBI Taxonomy" id="1173027"/>
    <lineage>
        <taxon>Bacteria</taxon>
        <taxon>Bacillati</taxon>
        <taxon>Cyanobacteriota</taxon>
        <taxon>Cyanophyceae</taxon>
        <taxon>Coleofasciculales</taxon>
        <taxon>Coleofasciculaceae</taxon>
        <taxon>Allocoleopsis</taxon>
        <taxon>Allocoleopsis franciscana</taxon>
    </lineage>
</organism>
<dbReference type="OrthoDB" id="561104at2"/>
<dbReference type="EMBL" id="CP003634">
    <property type="protein sequence ID" value="AFZ22264.1"/>
    <property type="molecule type" value="Genomic_DNA"/>
</dbReference>